<dbReference type="InterPro" id="IPR012340">
    <property type="entry name" value="NA-bd_OB-fold"/>
</dbReference>
<dbReference type="EMBL" id="MCGT01000007">
    <property type="protein sequence ID" value="ORX58176.1"/>
    <property type="molecule type" value="Genomic_DNA"/>
</dbReference>
<dbReference type="InterPro" id="IPR001900">
    <property type="entry name" value="RNase_II/R"/>
</dbReference>
<comment type="similarity">
    <text evidence="1">Belongs to the RNR ribonuclease family.</text>
</comment>
<feature type="compositionally biased region" description="Polar residues" evidence="2">
    <location>
        <begin position="14"/>
        <end position="31"/>
    </location>
</feature>
<feature type="compositionally biased region" description="Polar residues" evidence="2">
    <location>
        <begin position="49"/>
        <end position="58"/>
    </location>
</feature>
<reference evidence="4 5" key="1">
    <citation type="submission" date="2016-07" db="EMBL/GenBank/DDBJ databases">
        <title>Pervasive Adenine N6-methylation of Active Genes in Fungi.</title>
        <authorList>
            <consortium name="DOE Joint Genome Institute"/>
            <person name="Mondo S.J."/>
            <person name="Dannebaum R.O."/>
            <person name="Kuo R.C."/>
            <person name="Labutti K."/>
            <person name="Haridas S."/>
            <person name="Kuo A."/>
            <person name="Salamov A."/>
            <person name="Ahrendt S.R."/>
            <person name="Lipzen A."/>
            <person name="Sullivan W."/>
            <person name="Andreopoulos W.B."/>
            <person name="Clum A."/>
            <person name="Lindquist E."/>
            <person name="Daum C."/>
            <person name="Ramamoorthy G.K."/>
            <person name="Gryganskyi A."/>
            <person name="Culley D."/>
            <person name="Magnuson J.K."/>
            <person name="James T.Y."/>
            <person name="O'Malley M.A."/>
            <person name="Stajich J.E."/>
            <person name="Spatafora J.W."/>
            <person name="Visel A."/>
            <person name="Grigoriev I.V."/>
        </authorList>
    </citation>
    <scope>NUCLEOTIDE SEQUENCE [LARGE SCALE GENOMIC DNA]</scope>
    <source>
        <strain evidence="4 5">NRRL 3301</strain>
    </source>
</reference>
<organism evidence="4 5">
    <name type="scientific">Hesseltinella vesiculosa</name>
    <dbReference type="NCBI Taxonomy" id="101127"/>
    <lineage>
        <taxon>Eukaryota</taxon>
        <taxon>Fungi</taxon>
        <taxon>Fungi incertae sedis</taxon>
        <taxon>Mucoromycota</taxon>
        <taxon>Mucoromycotina</taxon>
        <taxon>Mucoromycetes</taxon>
        <taxon>Mucorales</taxon>
        <taxon>Cunninghamellaceae</taxon>
        <taxon>Hesseltinella</taxon>
    </lineage>
</organism>
<dbReference type="Proteomes" id="UP000242146">
    <property type="component" value="Unassembled WGS sequence"/>
</dbReference>
<keyword evidence="5" id="KW-1185">Reference proteome</keyword>
<dbReference type="SUPFAM" id="SSF50249">
    <property type="entry name" value="Nucleic acid-binding proteins"/>
    <property type="match status" value="2"/>
</dbReference>
<evidence type="ECO:0000256" key="1">
    <source>
        <dbReference type="ARBA" id="ARBA00005785"/>
    </source>
</evidence>
<comment type="caution">
    <text evidence="4">The sequence shown here is derived from an EMBL/GenBank/DDBJ whole genome shotgun (WGS) entry which is preliminary data.</text>
</comment>
<evidence type="ECO:0000259" key="3">
    <source>
        <dbReference type="SMART" id="SM00955"/>
    </source>
</evidence>
<feature type="compositionally biased region" description="Basic residues" evidence="2">
    <location>
        <begin position="1"/>
        <end position="13"/>
    </location>
</feature>
<dbReference type="GO" id="GO:0006402">
    <property type="term" value="P:mRNA catabolic process"/>
    <property type="evidence" value="ECO:0007669"/>
    <property type="project" value="TreeGrafter"/>
</dbReference>
<feature type="domain" description="RNB" evidence="3">
    <location>
        <begin position="486"/>
        <end position="819"/>
    </location>
</feature>
<dbReference type="PANTHER" id="PTHR23355:SF9">
    <property type="entry name" value="DIS3-LIKE EXONUCLEASE 2"/>
    <property type="match status" value="1"/>
</dbReference>
<protein>
    <submittedName>
        <fullName evidence="4">RNB-domain-containing protein</fullName>
    </submittedName>
</protein>
<dbReference type="Pfam" id="PF17877">
    <property type="entry name" value="Dis3l2_C_term"/>
    <property type="match status" value="1"/>
</dbReference>
<evidence type="ECO:0000313" key="5">
    <source>
        <dbReference type="Proteomes" id="UP000242146"/>
    </source>
</evidence>
<feature type="region of interest" description="Disordered" evidence="2">
    <location>
        <begin position="965"/>
        <end position="1000"/>
    </location>
</feature>
<name>A0A1X2GPA0_9FUNG</name>
<sequence>MLNGKRYGHRKQHSLSAINPPNSGANIQWSHNDGKGEQIRGQRRRYSHSHSQPPSNSGSDDDTRRDMAWAEAEAKLVGSSSFARAEQRSLHKRTSLQQLAPLSEEPNQHRLTSSRSSSALSKRTQFNKPLDLAMPPLPQEDYNSKRRSHGHSRRSSRNVDMDWRTSIPSLPAAQPPTSPRHLFQFVPFTPTRVNFARDDANPHQRRPLFIAHLPFSALTSLFRSRQIVHGMLRVNKRNRSDAYVFCEELDADIYIAGSRNRNRALEGDVVAVRLVDVDKILLEKHEKEQVKMVRNAGQQRVRLPDEEDENEIIFGGDESVDLVKPKYCGVVVAIMERAQNQVFSGTLTMIRPNNKRAQEEKEKEEQYGTPTHKDVPRIVWFKATDKRVPLIAIPVEQTPSDFVDNSEKYATRLFVGSIKRWPITSLHPFGTLEKELGSVHDLGTQTKAIYADNNVTDADFSQAVYDCLPPAPFEASVDDPSPTTKRRDFTGVRCFTIDPKDSNVLDDALSIEQLEEDVFQVGVHISDVTYFIKPHSALDKEARTRGVRVDLLHSHVPMVPESLTEQITNLIPNHTRFTVSVVWKINRHGKVLDTWFGKSVIRSCAQLTLDDVQAVLDGQSIETLDANVEKDIQLLNAVALELYNGRMETGCLTQCRDELVFDFDTDFTPHNVAPHKKLDLSHRIVKEFLLLANISVAQKISSRLPEQALLRRHASPVDRKIRQLQQYCSRQLGVQVDIGSAGALERSIQAIEDVKLRKLVSVIVLRTMSAPKYICAGTYDIAKYSHYALNVPLFTHFTAPSRRFVDLLVHRQLEYALSSEENTFYLDRNTVQKLAQHCNVKKQTAIHAREQSSLLFLGTYLDNSAKQNGKAVVYREATVVAVDENHFDVMVADLNMEKRVHLANLPVWRSDYGEQKHTLTMYWRKGVESSTGKQRHWSLSDDEDDHDDDAYLDEELLLEEMKRASLGDDDEKDPGHSLASPARDLPVSPVHRLPQPQQKDGLERRVEALAIAPPTVETHLEPAVPETTKSSTKRASLVRARLSDSTAYSTEQGYQTIKALDKIRVALVIDTLRTPPLIRIVAVNPFA</sequence>
<dbReference type="Gene3D" id="2.40.50.700">
    <property type="match status" value="1"/>
</dbReference>
<dbReference type="GO" id="GO:0000175">
    <property type="term" value="F:3'-5'-RNA exonuclease activity"/>
    <property type="evidence" value="ECO:0007669"/>
    <property type="project" value="TreeGrafter"/>
</dbReference>
<evidence type="ECO:0000256" key="2">
    <source>
        <dbReference type="SAM" id="MobiDB-lite"/>
    </source>
</evidence>
<accession>A0A1X2GPA0</accession>
<dbReference type="InterPro" id="IPR041093">
    <property type="entry name" value="Dis3l2-like_C"/>
</dbReference>
<dbReference type="InterPro" id="IPR041505">
    <property type="entry name" value="Dis3_CSD2"/>
</dbReference>
<feature type="region of interest" description="Disordered" evidence="2">
    <location>
        <begin position="1"/>
        <end position="64"/>
    </location>
</feature>
<dbReference type="OrthoDB" id="372421at2759"/>
<dbReference type="FunFam" id="2.40.50.700:FF:000002">
    <property type="entry name" value="Cell wall biogenesis protein"/>
    <property type="match status" value="1"/>
</dbReference>
<evidence type="ECO:0000313" key="4">
    <source>
        <dbReference type="EMBL" id="ORX58176.1"/>
    </source>
</evidence>
<feature type="compositionally biased region" description="Basic residues" evidence="2">
    <location>
        <begin position="145"/>
        <end position="156"/>
    </location>
</feature>
<dbReference type="Pfam" id="PF00773">
    <property type="entry name" value="RNB"/>
    <property type="match status" value="1"/>
</dbReference>
<dbReference type="GO" id="GO:0003723">
    <property type="term" value="F:RNA binding"/>
    <property type="evidence" value="ECO:0007669"/>
    <property type="project" value="InterPro"/>
</dbReference>
<dbReference type="InterPro" id="IPR050180">
    <property type="entry name" value="RNR_Ribonuclease"/>
</dbReference>
<dbReference type="Pfam" id="PF17849">
    <property type="entry name" value="OB_Dis3"/>
    <property type="match status" value="1"/>
</dbReference>
<dbReference type="GO" id="GO:0000932">
    <property type="term" value="C:P-body"/>
    <property type="evidence" value="ECO:0007669"/>
    <property type="project" value="TreeGrafter"/>
</dbReference>
<dbReference type="PANTHER" id="PTHR23355">
    <property type="entry name" value="RIBONUCLEASE"/>
    <property type="match status" value="1"/>
</dbReference>
<feature type="compositionally biased region" description="Low complexity" evidence="2">
    <location>
        <begin position="110"/>
        <end position="124"/>
    </location>
</feature>
<dbReference type="SMART" id="SM00955">
    <property type="entry name" value="RNB"/>
    <property type="match status" value="1"/>
</dbReference>
<gene>
    <name evidence="4" type="ORF">DM01DRAFT_1333842</name>
</gene>
<dbReference type="AlphaFoldDB" id="A0A1X2GPA0"/>
<proteinExistence type="inferred from homology"/>
<dbReference type="STRING" id="101127.A0A1X2GPA0"/>
<dbReference type="Gene3D" id="2.40.50.690">
    <property type="match status" value="1"/>
</dbReference>
<dbReference type="Gene3D" id="2.40.50.140">
    <property type="entry name" value="Nucleic acid-binding proteins"/>
    <property type="match status" value="1"/>
</dbReference>
<feature type="region of interest" description="Disordered" evidence="2">
    <location>
        <begin position="76"/>
        <end position="162"/>
    </location>
</feature>